<comment type="caution">
    <text evidence="1">The sequence shown here is derived from an EMBL/GenBank/DDBJ whole genome shotgun (WGS) entry which is preliminary data.</text>
</comment>
<organism evidence="1 2">
    <name type="scientific">Manihot esculenta</name>
    <name type="common">Cassava</name>
    <name type="synonym">Jatropha manihot</name>
    <dbReference type="NCBI Taxonomy" id="3983"/>
    <lineage>
        <taxon>Eukaryota</taxon>
        <taxon>Viridiplantae</taxon>
        <taxon>Streptophyta</taxon>
        <taxon>Embryophyta</taxon>
        <taxon>Tracheophyta</taxon>
        <taxon>Spermatophyta</taxon>
        <taxon>Magnoliopsida</taxon>
        <taxon>eudicotyledons</taxon>
        <taxon>Gunneridae</taxon>
        <taxon>Pentapetalae</taxon>
        <taxon>rosids</taxon>
        <taxon>fabids</taxon>
        <taxon>Malpighiales</taxon>
        <taxon>Euphorbiaceae</taxon>
        <taxon>Crotonoideae</taxon>
        <taxon>Manihoteae</taxon>
        <taxon>Manihot</taxon>
    </lineage>
</organism>
<proteinExistence type="predicted"/>
<gene>
    <name evidence="1" type="ORF">MANES_18G120000v8</name>
</gene>
<protein>
    <submittedName>
        <fullName evidence="1">Uncharacterized protein</fullName>
    </submittedName>
</protein>
<dbReference type="AlphaFoldDB" id="A0A2C9U2L9"/>
<dbReference type="EMBL" id="CM004404">
    <property type="protein sequence ID" value="OAY23946.1"/>
    <property type="molecule type" value="Genomic_DNA"/>
</dbReference>
<accession>A0A2C9U2L9</accession>
<reference evidence="2" key="1">
    <citation type="journal article" date="2016" name="Nat. Biotechnol.">
        <title>Sequencing wild and cultivated cassava and related species reveals extensive interspecific hybridization and genetic diversity.</title>
        <authorList>
            <person name="Bredeson J.V."/>
            <person name="Lyons J.B."/>
            <person name="Prochnik S.E."/>
            <person name="Wu G.A."/>
            <person name="Ha C.M."/>
            <person name="Edsinger-Gonzales E."/>
            <person name="Grimwood J."/>
            <person name="Schmutz J."/>
            <person name="Rabbi I.Y."/>
            <person name="Egesi C."/>
            <person name="Nauluvula P."/>
            <person name="Lebot V."/>
            <person name="Ndunguru J."/>
            <person name="Mkamilo G."/>
            <person name="Bart R.S."/>
            <person name="Setter T.L."/>
            <person name="Gleadow R.M."/>
            <person name="Kulakow P."/>
            <person name="Ferguson M.E."/>
            <person name="Rounsley S."/>
            <person name="Rokhsar D.S."/>
        </authorList>
    </citation>
    <scope>NUCLEOTIDE SEQUENCE [LARGE SCALE GENOMIC DNA]</scope>
    <source>
        <strain evidence="2">cv. AM560-2</strain>
    </source>
</reference>
<evidence type="ECO:0000313" key="1">
    <source>
        <dbReference type="EMBL" id="OAY23946.1"/>
    </source>
</evidence>
<dbReference type="Gramene" id="Manes.18G120000.1.v8.1">
    <property type="protein sequence ID" value="Manes.18G120000.1.v8.1.CDS"/>
    <property type="gene ID" value="Manes.18G120000.v8.1"/>
</dbReference>
<sequence length="84" mass="9456">MKGLSLYQKSSLVFSRRASLLVPTAQKPAAAMMGCKILGLRPSIAASNANRTERTYMKCSKTYFLVALECLSKLRSFIFRFWTV</sequence>
<keyword evidence="2" id="KW-1185">Reference proteome</keyword>
<evidence type="ECO:0000313" key="2">
    <source>
        <dbReference type="Proteomes" id="UP000091857"/>
    </source>
</evidence>
<dbReference type="Proteomes" id="UP000091857">
    <property type="component" value="Chromosome 18"/>
</dbReference>
<name>A0A2C9U2L9_MANES</name>